<comment type="similarity">
    <text evidence="1 5">Belongs to the GTP cyclohydrolase I type 2/NIF3 family.</text>
</comment>
<organism evidence="7 8">
    <name type="scientific">Denitrovibrio acetiphilus (strain DSM 12809 / NBRC 114555 / N2460)</name>
    <dbReference type="NCBI Taxonomy" id="522772"/>
    <lineage>
        <taxon>Bacteria</taxon>
        <taxon>Pseudomonadati</taxon>
        <taxon>Deferribacterota</taxon>
        <taxon>Deferribacteres</taxon>
        <taxon>Deferribacterales</taxon>
        <taxon>Geovibrionaceae</taxon>
        <taxon>Denitrovibrio</taxon>
    </lineage>
</organism>
<comment type="subunit">
    <text evidence="2">Homohexamer.</text>
</comment>
<dbReference type="eggNOG" id="COG3323">
    <property type="taxonomic scope" value="Bacteria"/>
</dbReference>
<dbReference type="Pfam" id="PF01784">
    <property type="entry name" value="DUF34_NIF3"/>
    <property type="match status" value="1"/>
</dbReference>
<reference evidence="7 8" key="1">
    <citation type="journal article" date="2010" name="Stand. Genomic Sci.">
        <title>Complete genome sequence of Denitrovibrio acetiphilus type strain (N2460).</title>
        <authorList>
            <person name="Kiss H."/>
            <person name="Lang E."/>
            <person name="Lapidus A."/>
            <person name="Copeland A."/>
            <person name="Nolan M."/>
            <person name="Glavina Del Rio T."/>
            <person name="Chen F."/>
            <person name="Lucas S."/>
            <person name="Tice H."/>
            <person name="Cheng J.F."/>
            <person name="Han C."/>
            <person name="Goodwin L."/>
            <person name="Pitluck S."/>
            <person name="Liolios K."/>
            <person name="Pati A."/>
            <person name="Ivanova N."/>
            <person name="Mavromatis K."/>
            <person name="Chen A."/>
            <person name="Palaniappan K."/>
            <person name="Land M."/>
            <person name="Hauser L."/>
            <person name="Chang Y.J."/>
            <person name="Jeffries C.D."/>
            <person name="Detter J.C."/>
            <person name="Brettin T."/>
            <person name="Spring S."/>
            <person name="Rohde M."/>
            <person name="Goker M."/>
            <person name="Woyke T."/>
            <person name="Bristow J."/>
            <person name="Eisen J.A."/>
            <person name="Markowitz V."/>
            <person name="Hugenholtz P."/>
            <person name="Kyrpides N.C."/>
            <person name="Klenk H.P."/>
        </authorList>
    </citation>
    <scope>NUCLEOTIDE SEQUENCE [LARGE SCALE GENOMIC DNA]</scope>
    <source>
        <strain evidence="8">DSM 12809 / NBRC 114555 / N2460</strain>
    </source>
</reference>
<feature type="binding site" evidence="6">
    <location>
        <position position="70"/>
    </location>
    <ligand>
        <name>a divalent metal cation</name>
        <dbReference type="ChEBI" id="CHEBI:60240"/>
        <label>1</label>
    </ligand>
</feature>
<evidence type="ECO:0000313" key="7">
    <source>
        <dbReference type="EMBL" id="ADD68516.1"/>
    </source>
</evidence>
<gene>
    <name evidence="7" type="ordered locus">Dacet_1752</name>
</gene>
<dbReference type="InParanoid" id="D4H0K3"/>
<dbReference type="PANTHER" id="PTHR13799:SF14">
    <property type="entry name" value="GTP CYCLOHYDROLASE 1 TYPE 2 HOMOLOG"/>
    <property type="match status" value="1"/>
</dbReference>
<accession>D4H0K3</accession>
<dbReference type="InterPro" id="IPR017221">
    <property type="entry name" value="DUF34/NIF3_bac"/>
</dbReference>
<dbReference type="InterPro" id="IPR002678">
    <property type="entry name" value="DUF34/NIF3"/>
</dbReference>
<feature type="binding site" evidence="6">
    <location>
        <position position="108"/>
    </location>
    <ligand>
        <name>a divalent metal cation</name>
        <dbReference type="ChEBI" id="CHEBI:60240"/>
        <label>1</label>
    </ligand>
</feature>
<dbReference type="HOGENOM" id="CLU_037423_1_0_0"/>
<dbReference type="PaxDb" id="522772-Dacet_1752"/>
<dbReference type="AlphaFoldDB" id="D4H0K3"/>
<dbReference type="STRING" id="522772.Dacet_1752"/>
<evidence type="ECO:0000256" key="5">
    <source>
        <dbReference type="PIRNR" id="PIRNR037489"/>
    </source>
</evidence>
<dbReference type="Gene3D" id="3.30.70.120">
    <property type="match status" value="1"/>
</dbReference>
<dbReference type="InterPro" id="IPR015867">
    <property type="entry name" value="N-reg_PII/ATP_PRibTrfase_C"/>
</dbReference>
<dbReference type="FunFam" id="3.40.1390.30:FF:000001">
    <property type="entry name" value="GTP cyclohydrolase 1 type 2"/>
    <property type="match status" value="1"/>
</dbReference>
<evidence type="ECO:0000256" key="2">
    <source>
        <dbReference type="ARBA" id="ARBA00011643"/>
    </source>
</evidence>
<evidence type="ECO:0000256" key="1">
    <source>
        <dbReference type="ARBA" id="ARBA00006964"/>
    </source>
</evidence>
<evidence type="ECO:0000256" key="4">
    <source>
        <dbReference type="ARBA" id="ARBA00022723"/>
    </source>
</evidence>
<dbReference type="KEGG" id="dap:Dacet_1752"/>
<dbReference type="eggNOG" id="COG0327">
    <property type="taxonomic scope" value="Bacteria"/>
</dbReference>
<dbReference type="InterPro" id="IPR036069">
    <property type="entry name" value="DUF34/NIF3_sf"/>
</dbReference>
<dbReference type="EMBL" id="CP001968">
    <property type="protein sequence ID" value="ADD68516.1"/>
    <property type="molecule type" value="Genomic_DNA"/>
</dbReference>
<protein>
    <recommendedName>
        <fullName evidence="3 5">GTP cyclohydrolase 1 type 2 homolog</fullName>
    </recommendedName>
</protein>
<evidence type="ECO:0000256" key="3">
    <source>
        <dbReference type="ARBA" id="ARBA00022112"/>
    </source>
</evidence>
<proteinExistence type="inferred from homology"/>
<dbReference type="RefSeq" id="WP_013011027.1">
    <property type="nucleotide sequence ID" value="NC_013943.1"/>
</dbReference>
<dbReference type="Gene3D" id="3.40.1390.30">
    <property type="entry name" value="NIF3 (NGG1p interacting factor 3)-like"/>
    <property type="match status" value="1"/>
</dbReference>
<dbReference type="NCBIfam" id="TIGR00486">
    <property type="entry name" value="YbgI_SA1388"/>
    <property type="match status" value="1"/>
</dbReference>
<dbReference type="PIRSF" id="PIRSF037489">
    <property type="entry name" value="UCP037489_NIF3_YqfO"/>
    <property type="match status" value="1"/>
</dbReference>
<evidence type="ECO:0000313" key="8">
    <source>
        <dbReference type="Proteomes" id="UP000002012"/>
    </source>
</evidence>
<dbReference type="PANTHER" id="PTHR13799">
    <property type="entry name" value="NGG1 INTERACTING FACTOR 3"/>
    <property type="match status" value="1"/>
</dbReference>
<dbReference type="Proteomes" id="UP000002012">
    <property type="component" value="Chromosome"/>
</dbReference>
<feature type="binding site" evidence="6">
    <location>
        <position position="69"/>
    </location>
    <ligand>
        <name>a divalent metal cation</name>
        <dbReference type="ChEBI" id="CHEBI:60240"/>
        <label>1</label>
    </ligand>
</feature>
<keyword evidence="4 5" id="KW-0479">Metal-binding</keyword>
<feature type="binding site" evidence="6">
    <location>
        <position position="337"/>
    </location>
    <ligand>
        <name>a divalent metal cation</name>
        <dbReference type="ChEBI" id="CHEBI:60240"/>
        <label>1</label>
    </ligand>
</feature>
<feature type="binding site" evidence="6">
    <location>
        <position position="333"/>
    </location>
    <ligand>
        <name>a divalent metal cation</name>
        <dbReference type="ChEBI" id="CHEBI:60240"/>
        <label>1</label>
    </ligand>
</feature>
<name>D4H0K3_DENA2</name>
<dbReference type="GO" id="GO:0005737">
    <property type="term" value="C:cytoplasm"/>
    <property type="evidence" value="ECO:0007669"/>
    <property type="project" value="TreeGrafter"/>
</dbReference>
<keyword evidence="8" id="KW-1185">Reference proteome</keyword>
<sequence>MGRVISIKDILNFLERGFADVTRQYDWDNSGKQLILEDQEVKKAALALDPTEKVIDKAIEEGCGLLITHHPLFFGKVRSLDVSKTFDRKVIKAIKGNLSVIAAHTSLDLADFSLNDYICTILGAEVHSSFVEEGKHEFVKFAVFVPKTHAESVRMAIIDAGGGSIGNYSGCTFSIPGEGTFIPGEGTDPYIGTKDVMEKVDELRIETIIDKRDVGRLLSAVIEAHPYEEVAHDIYKLDMGKPYGLGRIGEFVAPMETEDFLRLVKEKLGCDTLRLNKKPTGSVRRFAVVTGSGASMWKACVGAGVNVLLTGDLKHHDAIDAAENGILVVDAGHYETEKIFMNYLSKLISKKFNIETVVIEEEPSVINWR</sequence>
<evidence type="ECO:0000256" key="6">
    <source>
        <dbReference type="PIRSR" id="PIRSR602678-1"/>
    </source>
</evidence>
<dbReference type="OrthoDB" id="9771057at2"/>
<dbReference type="SUPFAM" id="SSF102705">
    <property type="entry name" value="NIF3 (NGG1p interacting factor 3)-like"/>
    <property type="match status" value="1"/>
</dbReference>
<dbReference type="GO" id="GO:0046872">
    <property type="term" value="F:metal ion binding"/>
    <property type="evidence" value="ECO:0007669"/>
    <property type="project" value="UniProtKB-UniRule"/>
</dbReference>